<dbReference type="EMBL" id="JAVMIP010000002">
    <property type="protein sequence ID" value="MDS3860090.1"/>
    <property type="molecule type" value="Genomic_DNA"/>
</dbReference>
<dbReference type="Proteomes" id="UP001268256">
    <property type="component" value="Unassembled WGS sequence"/>
</dbReference>
<proteinExistence type="predicted"/>
<sequence>MKADTTSNISKTDWARIDAMTDEDIDTSDIPPLGEDFFTKAKIRMPPNQSCVSVEVDATTLAWYQIQRKCQKQMSVPLKCDPNAQRLY</sequence>
<name>A0AAE4FQ47_9CYAN</name>
<keyword evidence="2" id="KW-1185">Reference proteome</keyword>
<protein>
    <submittedName>
        <fullName evidence="1">Uncharacterized protein</fullName>
    </submittedName>
</protein>
<dbReference type="AlphaFoldDB" id="A0AAE4FQ47"/>
<evidence type="ECO:0000313" key="1">
    <source>
        <dbReference type="EMBL" id="MDS3860090.1"/>
    </source>
</evidence>
<accession>A0AAE4FQ47</accession>
<gene>
    <name evidence="1" type="ORF">RIF25_04630</name>
</gene>
<evidence type="ECO:0000313" key="2">
    <source>
        <dbReference type="Proteomes" id="UP001268256"/>
    </source>
</evidence>
<comment type="caution">
    <text evidence="1">The sequence shown here is derived from an EMBL/GenBank/DDBJ whole genome shotgun (WGS) entry which is preliminary data.</text>
</comment>
<dbReference type="RefSeq" id="WP_322877372.1">
    <property type="nucleotide sequence ID" value="NZ_JAVMIP010000002.1"/>
</dbReference>
<organism evidence="1 2">
    <name type="scientific">Pseudocalidococcus azoricus BACA0444</name>
    <dbReference type="NCBI Taxonomy" id="2918990"/>
    <lineage>
        <taxon>Bacteria</taxon>
        <taxon>Bacillati</taxon>
        <taxon>Cyanobacteriota</taxon>
        <taxon>Cyanophyceae</taxon>
        <taxon>Acaryochloridales</taxon>
        <taxon>Thermosynechococcaceae</taxon>
        <taxon>Pseudocalidococcus</taxon>
        <taxon>Pseudocalidococcus azoricus</taxon>
    </lineage>
</organism>
<reference evidence="2" key="1">
    <citation type="submission" date="2023-07" db="EMBL/GenBank/DDBJ databases">
        <authorList>
            <person name="Luz R."/>
            <person name="Cordeiro R."/>
            <person name="Fonseca A."/>
            <person name="Goncalves V."/>
        </authorList>
    </citation>
    <scope>NUCLEOTIDE SEQUENCE [LARGE SCALE GENOMIC DNA]</scope>
    <source>
        <strain evidence="2">BACA0444</strain>
    </source>
</reference>